<protein>
    <submittedName>
        <fullName evidence="1">Uncharacterized protein</fullName>
    </submittedName>
</protein>
<dbReference type="Proteomes" id="UP001597045">
    <property type="component" value="Unassembled WGS sequence"/>
</dbReference>
<gene>
    <name evidence="1" type="ORF">ACFQ1S_21200</name>
</gene>
<name>A0ABW3MFR0_9PSEU</name>
<accession>A0ABW3MFR0</accession>
<sequence>MTLINALIAEVDSELERAALPTSALLDGSAAERRRRRIERRTVGAVVRILPIHRPVPDGQEAA</sequence>
<organism evidence="1 2">
    <name type="scientific">Kibdelosporangium lantanae</name>
    <dbReference type="NCBI Taxonomy" id="1497396"/>
    <lineage>
        <taxon>Bacteria</taxon>
        <taxon>Bacillati</taxon>
        <taxon>Actinomycetota</taxon>
        <taxon>Actinomycetes</taxon>
        <taxon>Pseudonocardiales</taxon>
        <taxon>Pseudonocardiaceae</taxon>
        <taxon>Kibdelosporangium</taxon>
    </lineage>
</organism>
<evidence type="ECO:0000313" key="1">
    <source>
        <dbReference type="EMBL" id="MFD1047875.1"/>
    </source>
</evidence>
<reference evidence="2" key="1">
    <citation type="journal article" date="2019" name="Int. J. Syst. Evol. Microbiol.">
        <title>The Global Catalogue of Microorganisms (GCM) 10K type strain sequencing project: providing services to taxonomists for standard genome sequencing and annotation.</title>
        <authorList>
            <consortium name="The Broad Institute Genomics Platform"/>
            <consortium name="The Broad Institute Genome Sequencing Center for Infectious Disease"/>
            <person name="Wu L."/>
            <person name="Ma J."/>
        </authorList>
    </citation>
    <scope>NUCLEOTIDE SEQUENCE [LARGE SCALE GENOMIC DNA]</scope>
    <source>
        <strain evidence="2">JCM 31486</strain>
    </source>
</reference>
<comment type="caution">
    <text evidence="1">The sequence shown here is derived from an EMBL/GenBank/DDBJ whole genome shotgun (WGS) entry which is preliminary data.</text>
</comment>
<evidence type="ECO:0000313" key="2">
    <source>
        <dbReference type="Proteomes" id="UP001597045"/>
    </source>
</evidence>
<dbReference type="EMBL" id="JBHTIS010001289">
    <property type="protein sequence ID" value="MFD1047875.1"/>
    <property type="molecule type" value="Genomic_DNA"/>
</dbReference>
<keyword evidence="2" id="KW-1185">Reference proteome</keyword>
<proteinExistence type="predicted"/>